<reference evidence="5 6" key="1">
    <citation type="submission" date="2019-06" db="EMBL/GenBank/DDBJ databases">
        <title>Genome analyses of bacteria isolated from kimchi.</title>
        <authorList>
            <person name="Lee S."/>
            <person name="Ahn S."/>
            <person name="Roh S."/>
        </authorList>
    </citation>
    <scope>NUCLEOTIDE SEQUENCE [LARGE SCALE GENOMIC DNA]</scope>
    <source>
        <strain evidence="5 6">CBA3625</strain>
    </source>
</reference>
<dbReference type="SMART" id="SM00797">
    <property type="entry name" value="AHS2"/>
    <property type="match status" value="1"/>
</dbReference>
<dbReference type="GO" id="GO:0016787">
    <property type="term" value="F:hydrolase activity"/>
    <property type="evidence" value="ECO:0007669"/>
    <property type="project" value="UniProtKB-KW"/>
</dbReference>
<dbReference type="Pfam" id="PF02626">
    <property type="entry name" value="CT_A_B"/>
    <property type="match status" value="1"/>
</dbReference>
<dbReference type="GO" id="GO:0005524">
    <property type="term" value="F:ATP binding"/>
    <property type="evidence" value="ECO:0007669"/>
    <property type="project" value="UniProtKB-KW"/>
</dbReference>
<keyword evidence="3" id="KW-0067">ATP-binding</keyword>
<sequence>MNAIKILTAGTLATVQDTGRIGHQGEGLPNSGVMDNFAYQIGNALVGNCPSDNSASIEFAITGGKIQFLSQTIVALTGARALVKRNDEVVSQDMPILVKENDVLDFTQITQGRFIYLSVAGGVQVPTRMGSRSTSLSIKLGGFDGRSLGQGDVLPILSLTEAWPRLQPKLSPQMPNQLVSLTTRHKIRIVDGPESDWFSNKDWEKLLSQAFHLGKHIDRMGYRLDGPEINAKAENLLSEANMNGAIQISRDGQPIILLADRATHGGYPVIAKVMTADLGILAQWPQDQPIFFEKVAISDAWEMTAEMDRFIKGVYQSHPWETLLPVRIMANKIKLFF</sequence>
<dbReference type="InterPro" id="IPR052708">
    <property type="entry name" value="PxpC"/>
</dbReference>
<dbReference type="InterPro" id="IPR003778">
    <property type="entry name" value="CT_A_B"/>
</dbReference>
<evidence type="ECO:0000256" key="1">
    <source>
        <dbReference type="ARBA" id="ARBA00022741"/>
    </source>
</evidence>
<dbReference type="InterPro" id="IPR029000">
    <property type="entry name" value="Cyclophilin-like_dom_sf"/>
</dbReference>
<protein>
    <submittedName>
        <fullName evidence="5">Biotin-dependent carboxyltransferase family protein</fullName>
    </submittedName>
</protein>
<dbReference type="PANTHER" id="PTHR43309">
    <property type="entry name" value="5-OXOPROLINASE SUBUNIT C"/>
    <property type="match status" value="1"/>
</dbReference>
<feature type="domain" description="Carboxyltransferase" evidence="4">
    <location>
        <begin position="25"/>
        <end position="310"/>
    </location>
</feature>
<proteinExistence type="predicted"/>
<dbReference type="RefSeq" id="WP_147001363.1">
    <property type="nucleotide sequence ID" value="NZ_CP042387.1"/>
</dbReference>
<dbReference type="GeneID" id="66532159"/>
<evidence type="ECO:0000256" key="3">
    <source>
        <dbReference type="ARBA" id="ARBA00022840"/>
    </source>
</evidence>
<keyword evidence="1" id="KW-0547">Nucleotide-binding</keyword>
<keyword evidence="2" id="KW-0378">Hydrolase</keyword>
<dbReference type="NCBIfam" id="TIGR00724">
    <property type="entry name" value="urea_amlyse_rel"/>
    <property type="match status" value="1"/>
</dbReference>
<keyword evidence="6" id="KW-1185">Reference proteome</keyword>
<dbReference type="PANTHER" id="PTHR43309:SF5">
    <property type="entry name" value="5-OXOPROLINASE SUBUNIT C"/>
    <property type="match status" value="1"/>
</dbReference>
<dbReference type="Proteomes" id="UP000321298">
    <property type="component" value="Chromosome"/>
</dbReference>
<dbReference type="Gene3D" id="2.40.100.10">
    <property type="entry name" value="Cyclophilin-like"/>
    <property type="match status" value="1"/>
</dbReference>
<evidence type="ECO:0000313" key="6">
    <source>
        <dbReference type="Proteomes" id="UP000321298"/>
    </source>
</evidence>
<gene>
    <name evidence="5" type="ORF">FGL83_08110</name>
</gene>
<evidence type="ECO:0000259" key="4">
    <source>
        <dbReference type="SMART" id="SM00797"/>
    </source>
</evidence>
<evidence type="ECO:0000256" key="2">
    <source>
        <dbReference type="ARBA" id="ARBA00022801"/>
    </source>
</evidence>
<organism evidence="5 6">
    <name type="scientific">Leuconostoc lactis</name>
    <dbReference type="NCBI Taxonomy" id="1246"/>
    <lineage>
        <taxon>Bacteria</taxon>
        <taxon>Bacillati</taxon>
        <taxon>Bacillota</taxon>
        <taxon>Bacilli</taxon>
        <taxon>Lactobacillales</taxon>
        <taxon>Lactobacillaceae</taxon>
        <taxon>Leuconostoc</taxon>
    </lineage>
</organism>
<evidence type="ECO:0000313" key="5">
    <source>
        <dbReference type="EMBL" id="QEA44632.1"/>
    </source>
</evidence>
<dbReference type="AlphaFoldDB" id="A0AAP9JAN9"/>
<dbReference type="EMBL" id="CP042387">
    <property type="protein sequence ID" value="QEA44632.1"/>
    <property type="molecule type" value="Genomic_DNA"/>
</dbReference>
<accession>A0AAP9JAN9</accession>
<name>A0AAP9JAN9_LEULA</name>